<comment type="caution">
    <text evidence="10">The sequence shown here is derived from an EMBL/GenBank/DDBJ whole genome shotgun (WGS) entry which is preliminary data.</text>
</comment>
<evidence type="ECO:0000256" key="1">
    <source>
        <dbReference type="ARBA" id="ARBA00004651"/>
    </source>
</evidence>
<evidence type="ECO:0000256" key="6">
    <source>
        <dbReference type="ARBA" id="ARBA00023136"/>
    </source>
</evidence>
<name>A0A498KR86_9EURY</name>
<dbReference type="PANTHER" id="PTHR42682">
    <property type="entry name" value="HYDROGENASE-4 COMPONENT F"/>
    <property type="match status" value="1"/>
</dbReference>
<feature type="transmembrane region" description="Helical" evidence="8">
    <location>
        <begin position="38"/>
        <end position="62"/>
    </location>
</feature>
<organism evidence="10 11">
    <name type="scientific">Halorientalis pallida</name>
    <dbReference type="NCBI Taxonomy" id="2479928"/>
    <lineage>
        <taxon>Archaea</taxon>
        <taxon>Methanobacteriati</taxon>
        <taxon>Methanobacteriota</taxon>
        <taxon>Stenosarchaea group</taxon>
        <taxon>Halobacteria</taxon>
        <taxon>Halobacteriales</taxon>
        <taxon>Haloarculaceae</taxon>
        <taxon>Halorientalis</taxon>
    </lineage>
</organism>
<feature type="transmembrane region" description="Helical" evidence="8">
    <location>
        <begin position="6"/>
        <end position="26"/>
    </location>
</feature>
<feature type="transmembrane region" description="Helical" evidence="8">
    <location>
        <begin position="282"/>
        <end position="304"/>
    </location>
</feature>
<dbReference type="AlphaFoldDB" id="A0A498KR86"/>
<dbReference type="GO" id="GO:0005886">
    <property type="term" value="C:plasma membrane"/>
    <property type="evidence" value="ECO:0007669"/>
    <property type="project" value="UniProtKB-SubCell"/>
</dbReference>
<keyword evidence="2" id="KW-1003">Cell membrane</keyword>
<protein>
    <submittedName>
        <fullName evidence="10">Monovalent cation/H+ antiporter subunit D family protein</fullName>
    </submittedName>
</protein>
<dbReference type="Proteomes" id="UP000289691">
    <property type="component" value="Unassembled WGS sequence"/>
</dbReference>
<keyword evidence="5" id="KW-0560">Oxidoreductase</keyword>
<evidence type="ECO:0000313" key="11">
    <source>
        <dbReference type="Proteomes" id="UP000289691"/>
    </source>
</evidence>
<dbReference type="GO" id="GO:0016491">
    <property type="term" value="F:oxidoreductase activity"/>
    <property type="evidence" value="ECO:0007669"/>
    <property type="project" value="UniProtKB-KW"/>
</dbReference>
<feature type="domain" description="NADH:quinone oxidoreductase/Mrp antiporter transmembrane" evidence="9">
    <location>
        <begin position="133"/>
        <end position="440"/>
    </location>
</feature>
<feature type="transmembrane region" description="Helical" evidence="8">
    <location>
        <begin position="341"/>
        <end position="370"/>
    </location>
</feature>
<feature type="transmembrane region" description="Helical" evidence="8">
    <location>
        <begin position="116"/>
        <end position="143"/>
    </location>
</feature>
<comment type="subcellular location">
    <subcellularLocation>
        <location evidence="1">Cell membrane</location>
        <topology evidence="1">Multi-pass membrane protein</topology>
    </subcellularLocation>
</comment>
<evidence type="ECO:0000256" key="4">
    <source>
        <dbReference type="ARBA" id="ARBA00022989"/>
    </source>
</evidence>
<keyword evidence="6 8" id="KW-0472">Membrane</keyword>
<evidence type="ECO:0000313" key="10">
    <source>
        <dbReference type="EMBL" id="RXK46224.1"/>
    </source>
</evidence>
<evidence type="ECO:0000256" key="5">
    <source>
        <dbReference type="ARBA" id="ARBA00023002"/>
    </source>
</evidence>
<feature type="transmembrane region" description="Helical" evidence="8">
    <location>
        <begin position="555"/>
        <end position="574"/>
    </location>
</feature>
<feature type="transmembrane region" description="Helical" evidence="8">
    <location>
        <begin position="429"/>
        <end position="453"/>
    </location>
</feature>
<evidence type="ECO:0000256" key="7">
    <source>
        <dbReference type="SAM" id="MobiDB-lite"/>
    </source>
</evidence>
<evidence type="ECO:0000256" key="3">
    <source>
        <dbReference type="ARBA" id="ARBA00022692"/>
    </source>
</evidence>
<feature type="compositionally biased region" description="Acidic residues" evidence="7">
    <location>
        <begin position="497"/>
        <end position="507"/>
    </location>
</feature>
<sequence length="596" mass="62066">MTEITPSLRPLAAVLVSAIAIVPILLSGRRPNLRESWTVLAALSTFGIIASMVPGVLSGTVYASRLGTFLPGVEFTLMADPLGLLFALLASLLWIVTSFYSMGYMRGLDEHAQTRYFAAFAASVASAVGVAFAANLFVLFVFYELLTVATYPLVTHDETDEARAAGRKYLTYTFGGGVAVFAGAVLVFWMVGDVSFAAGGIDGLAAAANADPMIARLAFALLAGGFGVKAALMPLHSWLPDAMVAPTPVSGLLHAVAVVKSGVFGIARLVLDIYGPGLVGELGMGTILAAVAAFTLVVASVIALRQDNLKRRLAFSTVSQLSYIVLGLAVGAVAVGSPGNASAYALVGGLLHIPAHAFMKLTLFFCAGALHVETHTDDISNMAGIGRRMPVTMGAFAVAAAGMAGIPLVAGFVSKYFLLIGSVSAGGTIYAVALLVSGVLNIAYFWPVVYTAFFESPTERDPKPLVEGPLGGRFGNAAATLRSDGGDSSSEVRSDGGDPEDGSEAEQDDHGFAADHEGQGIQDTMETVGQLDEDHGEDDRLDWQHRRWTGEESTWLMLGPICFAAAGSVVLGIVPDLAVFLRIVRLIVAGATGVSV</sequence>
<keyword evidence="11" id="KW-1185">Reference proteome</keyword>
<feature type="transmembrane region" description="Helical" evidence="8">
    <location>
        <begin position="313"/>
        <end position="335"/>
    </location>
</feature>
<feature type="transmembrane region" description="Helical" evidence="8">
    <location>
        <begin position="391"/>
        <end position="417"/>
    </location>
</feature>
<evidence type="ECO:0000259" key="9">
    <source>
        <dbReference type="Pfam" id="PF00361"/>
    </source>
</evidence>
<feature type="transmembrane region" description="Helical" evidence="8">
    <location>
        <begin position="169"/>
        <end position="192"/>
    </location>
</feature>
<proteinExistence type="predicted"/>
<accession>A0A498KR86</accession>
<dbReference type="EMBL" id="RDFA01000011">
    <property type="protein sequence ID" value="RXK46224.1"/>
    <property type="molecule type" value="Genomic_DNA"/>
</dbReference>
<feature type="region of interest" description="Disordered" evidence="7">
    <location>
        <begin position="477"/>
        <end position="516"/>
    </location>
</feature>
<feature type="transmembrane region" description="Helical" evidence="8">
    <location>
        <begin position="82"/>
        <end position="104"/>
    </location>
</feature>
<gene>
    <name evidence="10" type="ORF">EAF64_20100</name>
</gene>
<dbReference type="NCBIfam" id="NF005561">
    <property type="entry name" value="PRK07234.1-1"/>
    <property type="match status" value="1"/>
</dbReference>
<evidence type="ECO:0000256" key="8">
    <source>
        <dbReference type="SAM" id="Phobius"/>
    </source>
</evidence>
<dbReference type="Pfam" id="PF00361">
    <property type="entry name" value="Proton_antipo_M"/>
    <property type="match status" value="1"/>
</dbReference>
<feature type="transmembrane region" description="Helical" evidence="8">
    <location>
        <begin position="213"/>
        <end position="232"/>
    </location>
</feature>
<evidence type="ECO:0000256" key="2">
    <source>
        <dbReference type="ARBA" id="ARBA00022475"/>
    </source>
</evidence>
<dbReference type="PRINTS" id="PR01434">
    <property type="entry name" value="NADHDHGNASE5"/>
</dbReference>
<keyword evidence="4 8" id="KW-1133">Transmembrane helix</keyword>
<keyword evidence="3 8" id="KW-0812">Transmembrane</keyword>
<dbReference type="InterPro" id="IPR001750">
    <property type="entry name" value="ND/Mrp_TM"/>
</dbReference>
<dbReference type="RefSeq" id="WP_129070768.1">
    <property type="nucleotide sequence ID" value="NZ_RDFA01000011.1"/>
</dbReference>
<dbReference type="OrthoDB" id="371891at2157"/>
<dbReference type="PANTHER" id="PTHR42682:SF4">
    <property type="entry name" value="NADH-UBIQUINONE_PLASTOQUINONE"/>
    <property type="match status" value="1"/>
</dbReference>
<reference evidence="10 11" key="1">
    <citation type="submission" date="2019-01" db="EMBL/GenBank/DDBJ databases">
        <title>Halorientalis sp. F13-25 a new haloarchaeum isolated from hypersaline water.</title>
        <authorList>
            <person name="Ana D.-V."/>
            <person name="Cristina S.-P."/>
            <person name="Antonio V."/>
        </authorList>
    </citation>
    <scope>NUCLEOTIDE SEQUENCE [LARGE SCALE GENOMIC DNA]</scope>
    <source>
        <strain evidence="10 11">F13-25</strain>
    </source>
</reference>
<dbReference type="InterPro" id="IPR052175">
    <property type="entry name" value="ComplexI-like_HydComp"/>
</dbReference>